<evidence type="ECO:0000313" key="2">
    <source>
        <dbReference type="EMBL" id="CAG8583987.1"/>
    </source>
</evidence>
<gene>
    <name evidence="2" type="ORF">PBRASI_LOCUS6772</name>
</gene>
<proteinExistence type="predicted"/>
<dbReference type="AlphaFoldDB" id="A0A9N9BY86"/>
<dbReference type="Proteomes" id="UP000789739">
    <property type="component" value="Unassembled WGS sequence"/>
</dbReference>
<protein>
    <submittedName>
        <fullName evidence="2">4973_t:CDS:1</fullName>
    </submittedName>
</protein>
<name>A0A9N9BY86_9GLOM</name>
<accession>A0A9N9BY86</accession>
<feature type="region of interest" description="Disordered" evidence="1">
    <location>
        <begin position="1"/>
        <end position="34"/>
    </location>
</feature>
<organism evidence="2 3">
    <name type="scientific">Paraglomus brasilianum</name>
    <dbReference type="NCBI Taxonomy" id="144538"/>
    <lineage>
        <taxon>Eukaryota</taxon>
        <taxon>Fungi</taxon>
        <taxon>Fungi incertae sedis</taxon>
        <taxon>Mucoromycota</taxon>
        <taxon>Glomeromycotina</taxon>
        <taxon>Glomeromycetes</taxon>
        <taxon>Paraglomerales</taxon>
        <taxon>Paraglomeraceae</taxon>
        <taxon>Paraglomus</taxon>
    </lineage>
</organism>
<evidence type="ECO:0000256" key="1">
    <source>
        <dbReference type="SAM" id="MobiDB-lite"/>
    </source>
</evidence>
<dbReference type="OrthoDB" id="10557480at2759"/>
<reference evidence="2" key="1">
    <citation type="submission" date="2021-06" db="EMBL/GenBank/DDBJ databases">
        <authorList>
            <person name="Kallberg Y."/>
            <person name="Tangrot J."/>
            <person name="Rosling A."/>
        </authorList>
    </citation>
    <scope>NUCLEOTIDE SEQUENCE</scope>
    <source>
        <strain evidence="2">BR232B</strain>
    </source>
</reference>
<comment type="caution">
    <text evidence="2">The sequence shown here is derived from an EMBL/GenBank/DDBJ whole genome shotgun (WGS) entry which is preliminary data.</text>
</comment>
<keyword evidence="3" id="KW-1185">Reference proteome</keyword>
<dbReference type="EMBL" id="CAJVPI010000942">
    <property type="protein sequence ID" value="CAG8583987.1"/>
    <property type="molecule type" value="Genomic_DNA"/>
</dbReference>
<evidence type="ECO:0000313" key="3">
    <source>
        <dbReference type="Proteomes" id="UP000789739"/>
    </source>
</evidence>
<feature type="compositionally biased region" description="Polar residues" evidence="1">
    <location>
        <begin position="15"/>
        <end position="25"/>
    </location>
</feature>
<sequence length="129" mass="15062">MTSRTSRTSRRQSKETNSPDDTTAGASDGVDIPRPWSLPPVIIYYPEFDHQSLWWIYLPISSLGKDYDFPNYPKHQLIALYFAEFFMRMPVILYYLLKNPRESFLYTAFQNPKSVAFRIVAFLISPPSE</sequence>